<evidence type="ECO:0000313" key="2">
    <source>
        <dbReference type="Proteomes" id="UP000824633"/>
    </source>
</evidence>
<dbReference type="RefSeq" id="WP_224038284.1">
    <property type="nucleotide sequence ID" value="NZ_AP024849.1"/>
</dbReference>
<dbReference type="EMBL" id="AP024849">
    <property type="protein sequence ID" value="BCZ45476.1"/>
    <property type="molecule type" value="Genomic_DNA"/>
</dbReference>
<protein>
    <submittedName>
        <fullName evidence="1">Uncharacterized protein</fullName>
    </submittedName>
</protein>
<evidence type="ECO:0000313" key="1">
    <source>
        <dbReference type="EMBL" id="BCZ45476.1"/>
    </source>
</evidence>
<gene>
    <name evidence="1" type="ORF">psyc5s11_15430</name>
</gene>
<keyword evidence="2" id="KW-1185">Reference proteome</keyword>
<sequence>MIIVILIGLFGSYILIQTAIDRSINTKILKENYKTLVEIRDLLKEQNK</sequence>
<dbReference type="Proteomes" id="UP000824633">
    <property type="component" value="Chromosome"/>
</dbReference>
<accession>A0ABM7T1G8</accession>
<organism evidence="1 2">
    <name type="scientific">Clostridium gelidum</name>
    <dbReference type="NCBI Taxonomy" id="704125"/>
    <lineage>
        <taxon>Bacteria</taxon>
        <taxon>Bacillati</taxon>
        <taxon>Bacillota</taxon>
        <taxon>Clostridia</taxon>
        <taxon>Eubacteriales</taxon>
        <taxon>Clostridiaceae</taxon>
        <taxon>Clostridium</taxon>
    </lineage>
</organism>
<proteinExistence type="predicted"/>
<reference evidence="2" key="1">
    <citation type="submission" date="2021-07" db="EMBL/GenBank/DDBJ databases">
        <title>Complete genome sequencing of a Clostridium isolate.</title>
        <authorList>
            <person name="Ueki A."/>
            <person name="Tonouchi A."/>
        </authorList>
    </citation>
    <scope>NUCLEOTIDE SEQUENCE [LARGE SCALE GENOMIC DNA]</scope>
    <source>
        <strain evidence="2">C5S11</strain>
    </source>
</reference>
<name>A0ABM7T1G8_9CLOT</name>